<organism evidence="1 2">
    <name type="scientific">Sinanodonta woodiana</name>
    <name type="common">Chinese pond mussel</name>
    <name type="synonym">Anodonta woodiana</name>
    <dbReference type="NCBI Taxonomy" id="1069815"/>
    <lineage>
        <taxon>Eukaryota</taxon>
        <taxon>Metazoa</taxon>
        <taxon>Spiralia</taxon>
        <taxon>Lophotrochozoa</taxon>
        <taxon>Mollusca</taxon>
        <taxon>Bivalvia</taxon>
        <taxon>Autobranchia</taxon>
        <taxon>Heteroconchia</taxon>
        <taxon>Palaeoheterodonta</taxon>
        <taxon>Unionida</taxon>
        <taxon>Unionoidea</taxon>
        <taxon>Unionidae</taxon>
        <taxon>Unioninae</taxon>
        <taxon>Sinanodonta</taxon>
    </lineage>
</organism>
<dbReference type="PANTHER" id="PTHR46601:SF1">
    <property type="entry name" value="ADF-H DOMAIN-CONTAINING PROTEIN"/>
    <property type="match status" value="1"/>
</dbReference>
<keyword evidence="2" id="KW-1185">Reference proteome</keyword>
<comment type="caution">
    <text evidence="1">The sequence shown here is derived from an EMBL/GenBank/DDBJ whole genome shotgun (WGS) entry which is preliminary data.</text>
</comment>
<name>A0ABD3UD57_SINWO</name>
<gene>
    <name evidence="1" type="ORF">ACJMK2_018350</name>
</gene>
<sequence length="106" mass="12155">MDFAENYTCGFAEEIQSAYFDKNAVTLHPVVIYTKDKEDEVKVKQKSQVVVSDELSHTSSIVFAIMKHVVKEVKAVLQNVEMVLYMTDSPTSQYRNKQIFFYSSTS</sequence>
<dbReference type="PANTHER" id="PTHR46601">
    <property type="entry name" value="ULP_PROTEASE DOMAIN-CONTAINING PROTEIN"/>
    <property type="match status" value="1"/>
</dbReference>
<proteinExistence type="predicted"/>
<protein>
    <submittedName>
        <fullName evidence="1">Uncharacterized protein</fullName>
    </submittedName>
</protein>
<dbReference type="EMBL" id="JBJQND010000016">
    <property type="protein sequence ID" value="KAL3847444.1"/>
    <property type="molecule type" value="Genomic_DNA"/>
</dbReference>
<accession>A0ABD3UD57</accession>
<dbReference type="AlphaFoldDB" id="A0ABD3UD57"/>
<evidence type="ECO:0000313" key="1">
    <source>
        <dbReference type="EMBL" id="KAL3847444.1"/>
    </source>
</evidence>
<reference evidence="1 2" key="1">
    <citation type="submission" date="2024-11" db="EMBL/GenBank/DDBJ databases">
        <title>Chromosome-level genome assembly of the freshwater bivalve Anodonta woodiana.</title>
        <authorList>
            <person name="Chen X."/>
        </authorList>
    </citation>
    <scope>NUCLEOTIDE SEQUENCE [LARGE SCALE GENOMIC DNA]</scope>
    <source>
        <strain evidence="1">MN2024</strain>
        <tissue evidence="1">Gills</tissue>
    </source>
</reference>
<dbReference type="Proteomes" id="UP001634394">
    <property type="component" value="Unassembled WGS sequence"/>
</dbReference>
<evidence type="ECO:0000313" key="2">
    <source>
        <dbReference type="Proteomes" id="UP001634394"/>
    </source>
</evidence>